<dbReference type="AlphaFoldDB" id="A0A366IHI1"/>
<feature type="transmembrane region" description="Helical" evidence="6">
    <location>
        <begin position="155"/>
        <end position="177"/>
    </location>
</feature>
<evidence type="ECO:0000259" key="7">
    <source>
        <dbReference type="Pfam" id="PF01578"/>
    </source>
</evidence>
<feature type="transmembrane region" description="Helical" evidence="6">
    <location>
        <begin position="95"/>
        <end position="117"/>
    </location>
</feature>
<name>A0A366IHI1_9MICO</name>
<feature type="transmembrane region" description="Helical" evidence="6">
    <location>
        <begin position="129"/>
        <end position="148"/>
    </location>
</feature>
<organism evidence="8 9">
    <name type="scientific">Brevibacterium celere</name>
    <dbReference type="NCBI Taxonomy" id="225845"/>
    <lineage>
        <taxon>Bacteria</taxon>
        <taxon>Bacillati</taxon>
        <taxon>Actinomycetota</taxon>
        <taxon>Actinomycetes</taxon>
        <taxon>Micrococcales</taxon>
        <taxon>Brevibacteriaceae</taxon>
        <taxon>Brevibacterium</taxon>
    </lineage>
</organism>
<dbReference type="RefSeq" id="WP_113905064.1">
    <property type="nucleotide sequence ID" value="NZ_QNSB01000011.1"/>
</dbReference>
<feature type="transmembrane region" description="Helical" evidence="6">
    <location>
        <begin position="244"/>
        <end position="267"/>
    </location>
</feature>
<accession>A0A366IHI1</accession>
<dbReference type="NCBIfam" id="TIGR03144">
    <property type="entry name" value="cytochr_II_ccsB"/>
    <property type="match status" value="1"/>
</dbReference>
<evidence type="ECO:0000313" key="9">
    <source>
        <dbReference type="Proteomes" id="UP000253509"/>
    </source>
</evidence>
<evidence type="ECO:0000256" key="6">
    <source>
        <dbReference type="SAM" id="Phobius"/>
    </source>
</evidence>
<comment type="caution">
    <text evidence="8">The sequence shown here is derived from an EMBL/GenBank/DDBJ whole genome shotgun (WGS) entry which is preliminary data.</text>
</comment>
<dbReference type="InterPro" id="IPR017562">
    <property type="entry name" value="Cyt_c_biogenesis_CcsA"/>
</dbReference>
<evidence type="ECO:0000256" key="4">
    <source>
        <dbReference type="ARBA" id="ARBA00022989"/>
    </source>
</evidence>
<evidence type="ECO:0000313" key="8">
    <source>
        <dbReference type="EMBL" id="RBP69657.1"/>
    </source>
</evidence>
<keyword evidence="3" id="KW-0201">Cytochrome c-type biogenesis</keyword>
<keyword evidence="4 6" id="KW-1133">Transmembrane helix</keyword>
<protein>
    <submittedName>
        <fullName evidence="8">Cytochrome c-type biogenesis protein CcsB</fullName>
    </submittedName>
</protein>
<proteinExistence type="predicted"/>
<dbReference type="InterPro" id="IPR002541">
    <property type="entry name" value="Cyt_c_assembly"/>
</dbReference>
<dbReference type="InterPro" id="IPR045062">
    <property type="entry name" value="Cyt_c_biogenesis_CcsA/CcmC"/>
</dbReference>
<dbReference type="Proteomes" id="UP000253509">
    <property type="component" value="Unassembled WGS sequence"/>
</dbReference>
<feature type="transmembrane region" description="Helical" evidence="6">
    <location>
        <begin position="282"/>
        <end position="297"/>
    </location>
</feature>
<feature type="transmembrane region" description="Helical" evidence="6">
    <location>
        <begin position="309"/>
        <end position="330"/>
    </location>
</feature>
<keyword evidence="5 6" id="KW-0472">Membrane</keyword>
<evidence type="ECO:0000256" key="5">
    <source>
        <dbReference type="ARBA" id="ARBA00023136"/>
    </source>
</evidence>
<dbReference type="PANTHER" id="PTHR30071">
    <property type="entry name" value="HEME EXPORTER PROTEIN C"/>
    <property type="match status" value="1"/>
</dbReference>
<dbReference type="GO" id="GO:0017004">
    <property type="term" value="P:cytochrome complex assembly"/>
    <property type="evidence" value="ECO:0007669"/>
    <property type="project" value="UniProtKB-KW"/>
</dbReference>
<evidence type="ECO:0000256" key="1">
    <source>
        <dbReference type="ARBA" id="ARBA00004141"/>
    </source>
</evidence>
<gene>
    <name evidence="8" type="ORF">DFO65_11117</name>
</gene>
<evidence type="ECO:0000256" key="3">
    <source>
        <dbReference type="ARBA" id="ARBA00022748"/>
    </source>
</evidence>
<sequence>MDVNTDLAMWSNQLIVSAMIVYAIAMIAYAFDLFGGQELKASETAGGEAKPLSVRRTNRRTATAVLDAPVAAADAAAGSGTGSGRRDGERRVRRAARIGTSLLVLASLLHVAAVLTRALSVMRVPWGNMMEYILTATAITVVVYLVVLTRKDVRYLGTFVAGGVLLCLGLSITVFYTPAAQLIPALQSYWIAIHVPIAILSTALLYISAILAVFQILKARFEDRAPKWLRFTRRLPASDDIERVSYTIAAVGFITWTFTLIAGAIWAEVAWSRYWGWDSKEIWTFVVWVVYAAYLHARATRGWGPTKVAVLNLIGIASVIFNFTVVNVYFNGLHSYSGLE</sequence>
<reference evidence="8 9" key="1">
    <citation type="submission" date="2018-06" db="EMBL/GenBank/DDBJ databases">
        <title>Freshwater and sediment microbial communities from various areas in North America, analyzing microbe dynamics in response to fracking.</title>
        <authorList>
            <person name="Lamendella R."/>
        </authorList>
    </citation>
    <scope>NUCLEOTIDE SEQUENCE [LARGE SCALE GENOMIC DNA]</scope>
    <source>
        <strain evidence="8 9">3b_TX</strain>
    </source>
</reference>
<keyword evidence="9" id="KW-1185">Reference proteome</keyword>
<feature type="transmembrane region" description="Helical" evidence="6">
    <location>
        <begin position="189"/>
        <end position="214"/>
    </location>
</feature>
<dbReference type="GO" id="GO:0020037">
    <property type="term" value="F:heme binding"/>
    <property type="evidence" value="ECO:0007669"/>
    <property type="project" value="InterPro"/>
</dbReference>
<dbReference type="GO" id="GO:0005886">
    <property type="term" value="C:plasma membrane"/>
    <property type="evidence" value="ECO:0007669"/>
    <property type="project" value="TreeGrafter"/>
</dbReference>
<evidence type="ECO:0000256" key="2">
    <source>
        <dbReference type="ARBA" id="ARBA00022692"/>
    </source>
</evidence>
<dbReference type="PANTHER" id="PTHR30071:SF1">
    <property type="entry name" value="CYTOCHROME B_B6 PROTEIN-RELATED"/>
    <property type="match status" value="1"/>
</dbReference>
<keyword evidence="2 6" id="KW-0812">Transmembrane</keyword>
<dbReference type="Pfam" id="PF01578">
    <property type="entry name" value="Cytochrom_C_asm"/>
    <property type="match status" value="1"/>
</dbReference>
<feature type="domain" description="Cytochrome c assembly protein" evidence="7">
    <location>
        <begin position="126"/>
        <end position="334"/>
    </location>
</feature>
<comment type="subcellular location">
    <subcellularLocation>
        <location evidence="1">Membrane</location>
        <topology evidence="1">Multi-pass membrane protein</topology>
    </subcellularLocation>
</comment>
<feature type="transmembrane region" description="Helical" evidence="6">
    <location>
        <begin position="12"/>
        <end position="31"/>
    </location>
</feature>
<dbReference type="EMBL" id="QNSB01000011">
    <property type="protein sequence ID" value="RBP69657.1"/>
    <property type="molecule type" value="Genomic_DNA"/>
</dbReference>